<proteinExistence type="predicted"/>
<name>A0A5J6TAB9_9CAUD</name>
<evidence type="ECO:0000313" key="1">
    <source>
        <dbReference type="EMBL" id="QFG05195.1"/>
    </source>
</evidence>
<reference evidence="1 2" key="1">
    <citation type="submission" date="2019-07" db="EMBL/GenBank/DDBJ databases">
        <authorList>
            <person name="Loney R.E."/>
            <person name="Krukonis G.P."/>
            <person name="Delesalle V.A."/>
        </authorList>
    </citation>
    <scope>NUCLEOTIDE SEQUENCE [LARGE SCALE GENOMIC DNA]</scope>
</reference>
<keyword evidence="2" id="KW-1185">Reference proteome</keyword>
<dbReference type="Proteomes" id="UP000325508">
    <property type="component" value="Segment"/>
</dbReference>
<sequence>MSCPCPVCTNMVEHVTYADEKLPEESIYDRVMVEYEESGRISLQEIADDIDGLDSEIGEVIHDLPQGCSTRNKLERIRAKLW</sequence>
<protein>
    <submittedName>
        <fullName evidence="1">Uncharacterized protein</fullName>
    </submittedName>
</protein>
<evidence type="ECO:0000313" key="2">
    <source>
        <dbReference type="Proteomes" id="UP000325508"/>
    </source>
</evidence>
<dbReference type="EMBL" id="MN176220">
    <property type="protein sequence ID" value="QFG05195.1"/>
    <property type="molecule type" value="Genomic_DNA"/>
</dbReference>
<accession>A0A5J6TAB9</accession>
<organism evidence="1 2">
    <name type="scientific">Bacillus phage 019DV002</name>
    <dbReference type="NCBI Taxonomy" id="2601653"/>
    <lineage>
        <taxon>Viruses</taxon>
        <taxon>Duplodnaviria</taxon>
        <taxon>Heunggongvirae</taxon>
        <taxon>Uroviricota</taxon>
        <taxon>Caudoviricetes</taxon>
        <taxon>Ehrlichviridae</taxon>
        <taxon>Gettysburgvirus</taxon>
        <taxon>Gettysburgvirus gv019DV002</taxon>
    </lineage>
</organism>
<gene>
    <name evidence="1" type="primary">53</name>
    <name evidence="1" type="ORF">019DV002_53</name>
</gene>